<protein>
    <submittedName>
        <fullName evidence="2">DUF1217 domain-containing protein</fullName>
    </submittedName>
</protein>
<dbReference type="InterPro" id="IPR023157">
    <property type="entry name" value="AGR-C-984p-like_sf"/>
</dbReference>
<keyword evidence="1" id="KW-0732">Signal</keyword>
<dbReference type="Proteomes" id="UP001279553">
    <property type="component" value="Unassembled WGS sequence"/>
</dbReference>
<proteinExistence type="predicted"/>
<organism evidence="2 3">
    <name type="scientific">Acidiphilium acidophilum</name>
    <name type="common">Thiobacillus acidophilus</name>
    <dbReference type="NCBI Taxonomy" id="76588"/>
    <lineage>
        <taxon>Bacteria</taxon>
        <taxon>Pseudomonadati</taxon>
        <taxon>Pseudomonadota</taxon>
        <taxon>Alphaproteobacteria</taxon>
        <taxon>Acetobacterales</taxon>
        <taxon>Acidocellaceae</taxon>
        <taxon>Acidiphilium</taxon>
    </lineage>
</organism>
<comment type="caution">
    <text evidence="2">The sequence shown here is derived from an EMBL/GenBank/DDBJ whole genome shotgun (WGS) entry which is preliminary data.</text>
</comment>
<dbReference type="Gene3D" id="1.10.3700.10">
    <property type="entry name" value="AGR C 984p-like"/>
    <property type="match status" value="1"/>
</dbReference>
<evidence type="ECO:0000256" key="1">
    <source>
        <dbReference type="SAM" id="SignalP"/>
    </source>
</evidence>
<dbReference type="SUPFAM" id="SSF158837">
    <property type="entry name" value="AGR C 984p-like"/>
    <property type="match status" value="1"/>
</dbReference>
<reference evidence="2 3" key="1">
    <citation type="submission" date="2023-11" db="EMBL/GenBank/DDBJ databases">
        <title>MicrobeMod: A computational toolkit for identifying prokaryotic methylation and restriction-modification with nanopore sequencing.</title>
        <authorList>
            <person name="Crits-Christoph A."/>
            <person name="Kang S.C."/>
            <person name="Lee H."/>
            <person name="Ostrov N."/>
        </authorList>
    </citation>
    <scope>NUCLEOTIDE SEQUENCE [LARGE SCALE GENOMIC DNA]</scope>
    <source>
        <strain evidence="2 3">DSMZ 700</strain>
    </source>
</reference>
<accession>A0AAW9DLK9</accession>
<evidence type="ECO:0000313" key="3">
    <source>
        <dbReference type="Proteomes" id="UP001279553"/>
    </source>
</evidence>
<feature type="chain" id="PRO_5043387339" evidence="1">
    <location>
        <begin position="24"/>
        <end position="297"/>
    </location>
</feature>
<dbReference type="AlphaFoldDB" id="A0AAW9DLK9"/>
<dbReference type="EMBL" id="JAWXYB010000018">
    <property type="protein sequence ID" value="MDX5929906.1"/>
    <property type="molecule type" value="Genomic_DNA"/>
</dbReference>
<dbReference type="Pfam" id="PF06748">
    <property type="entry name" value="DUF1217"/>
    <property type="match status" value="1"/>
</dbReference>
<name>A0AAW9DLK9_ACIAO</name>
<evidence type="ECO:0000313" key="2">
    <source>
        <dbReference type="EMBL" id="MDX5929906.1"/>
    </source>
</evidence>
<dbReference type="InterPro" id="IPR010626">
    <property type="entry name" value="DUF1217"/>
</dbReference>
<feature type="signal peptide" evidence="1">
    <location>
        <begin position="1"/>
        <end position="23"/>
    </location>
</feature>
<gene>
    <name evidence="2" type="ORF">SIL87_03905</name>
</gene>
<keyword evidence="3" id="KW-1185">Reference proteome</keyword>
<sequence>MSVSFTGLPTNLASLFSPLSATGASSAASITSILNAAYAGTTTAATGAASENPIIALQIAQRNQTSDVKAETLQPAVQRDIAAFTKAVQTAKTPQQLLSNPTVLTVLLTANGLGSDASYPALAQKALMSNPSDPNSLANQLSGSNSQWLSAAQTYQFATKGLSIIQDPKVLSTITNGYAEVLWRQSLDQQTPGLSNALYFIQNASTFTSANQILGDSVARSVVTTALGIPQQLAYQPLSAQQQAITSQLTISDLQNPKFVQSFADRYLAVMQSTAQSSSGSASSLSSLAVQSQGLIA</sequence>
<dbReference type="RefSeq" id="WP_319612887.1">
    <property type="nucleotide sequence ID" value="NZ_JAWXYB010000018.1"/>
</dbReference>